<organism evidence="1 2">
    <name type="scientific">Paracidovorax cattleyae</name>
    <dbReference type="NCBI Taxonomy" id="80868"/>
    <lineage>
        <taxon>Bacteria</taxon>
        <taxon>Pseudomonadati</taxon>
        <taxon>Pseudomonadota</taxon>
        <taxon>Betaproteobacteria</taxon>
        <taxon>Burkholderiales</taxon>
        <taxon>Comamonadaceae</taxon>
        <taxon>Paracidovorax</taxon>
    </lineage>
</organism>
<dbReference type="AlphaFoldDB" id="A0A1H0UF74"/>
<reference evidence="2" key="1">
    <citation type="submission" date="2016-10" db="EMBL/GenBank/DDBJ databases">
        <authorList>
            <person name="Varghese N."/>
            <person name="Submissions S."/>
        </authorList>
    </citation>
    <scope>NUCLEOTIDE SEQUENCE [LARGE SCALE GENOMIC DNA]</scope>
    <source>
        <strain evidence="2">DSM 17101</strain>
    </source>
</reference>
<dbReference type="InterPro" id="IPR038691">
    <property type="entry name" value="ComJ_sf"/>
</dbReference>
<keyword evidence="2" id="KW-1185">Reference proteome</keyword>
<protein>
    <submittedName>
        <fullName evidence="1">Uncharacterized protein</fullName>
    </submittedName>
</protein>
<dbReference type="Proteomes" id="UP000199317">
    <property type="component" value="Unassembled WGS sequence"/>
</dbReference>
<dbReference type="RefSeq" id="WP_092835990.1">
    <property type="nucleotide sequence ID" value="NZ_CP028290.1"/>
</dbReference>
<sequence>MQTHHLRLLADYHQFILQDEAAEGDLSGAWDAAAVQSMLAVAPGIVGCGTVRNMQVPVTLELWDAEPPADFERFDHVVEASLALATGTLVVAGCTDYLPDAARFAFVPGVYRVRLSAAGLGSLSEDGLEGEDWYRVQVWPVVVEASVVVKQYLD</sequence>
<gene>
    <name evidence="1" type="ORF">SAMN04489708_11982</name>
</gene>
<proteinExistence type="predicted"/>
<dbReference type="OrthoDB" id="280156at2"/>
<evidence type="ECO:0000313" key="1">
    <source>
        <dbReference type="EMBL" id="SDP64695.1"/>
    </source>
</evidence>
<dbReference type="Gene3D" id="2.60.34.30">
    <property type="entry name" value="Competence, DNA-entry nuclease inhibitor, ComJ"/>
    <property type="match status" value="1"/>
</dbReference>
<accession>A0A1H0UF74</accession>
<name>A0A1H0UF74_9BURK</name>
<evidence type="ECO:0000313" key="2">
    <source>
        <dbReference type="Proteomes" id="UP000199317"/>
    </source>
</evidence>
<dbReference type="EMBL" id="FNJL01000019">
    <property type="protein sequence ID" value="SDP64695.1"/>
    <property type="molecule type" value="Genomic_DNA"/>
</dbReference>